<organism evidence="2 3">
    <name type="scientific">Nonomuraea fuscirosea</name>
    <dbReference type="NCBI Taxonomy" id="1291556"/>
    <lineage>
        <taxon>Bacteria</taxon>
        <taxon>Bacillati</taxon>
        <taxon>Actinomycetota</taxon>
        <taxon>Actinomycetes</taxon>
        <taxon>Streptosporangiales</taxon>
        <taxon>Streptosporangiaceae</taxon>
        <taxon>Nonomuraea</taxon>
    </lineage>
</organism>
<evidence type="ECO:0000256" key="1">
    <source>
        <dbReference type="SAM" id="MobiDB-lite"/>
    </source>
</evidence>
<evidence type="ECO:0000313" key="2">
    <source>
        <dbReference type="EMBL" id="PRX62732.1"/>
    </source>
</evidence>
<dbReference type="AlphaFoldDB" id="A0A2T0MVA6"/>
<dbReference type="EMBL" id="PVNG01000012">
    <property type="protein sequence ID" value="PRX62732.1"/>
    <property type="molecule type" value="Genomic_DNA"/>
</dbReference>
<sequence>MTCRAASGVRRRPTHVEDWARRSAGHPGLPAGGFIDHRIDGVVHPEEYPNLARLGVSVLVLFASVGYVLRRQ</sequence>
<evidence type="ECO:0000313" key="3">
    <source>
        <dbReference type="Proteomes" id="UP000238312"/>
    </source>
</evidence>
<dbReference type="InterPro" id="IPR021218">
    <property type="entry name" value="DUF2784"/>
</dbReference>
<name>A0A2T0MVA6_9ACTN</name>
<protein>
    <submittedName>
        <fullName evidence="2">Uncharacterized protein DUF2784</fullName>
    </submittedName>
</protein>
<keyword evidence="3" id="KW-1185">Reference proteome</keyword>
<proteinExistence type="predicted"/>
<dbReference type="Pfam" id="PF10861">
    <property type="entry name" value="DUF2784"/>
    <property type="match status" value="1"/>
</dbReference>
<feature type="region of interest" description="Disordered" evidence="1">
    <location>
        <begin position="1"/>
        <end position="27"/>
    </location>
</feature>
<dbReference type="Proteomes" id="UP000238312">
    <property type="component" value="Unassembled WGS sequence"/>
</dbReference>
<comment type="caution">
    <text evidence="2">The sequence shown here is derived from an EMBL/GenBank/DDBJ whole genome shotgun (WGS) entry which is preliminary data.</text>
</comment>
<accession>A0A2T0MVA6</accession>
<reference evidence="2 3" key="1">
    <citation type="submission" date="2018-03" db="EMBL/GenBank/DDBJ databases">
        <title>Genomic Encyclopedia of Type Strains, Phase III (KMG-III): the genomes of soil and plant-associated and newly described type strains.</title>
        <authorList>
            <person name="Whitman W."/>
        </authorList>
    </citation>
    <scope>NUCLEOTIDE SEQUENCE [LARGE SCALE GENOMIC DNA]</scope>
    <source>
        <strain evidence="2 3">CGMCC 4.7104</strain>
    </source>
</reference>
<gene>
    <name evidence="2" type="ORF">B0I32_112228</name>
</gene>